<gene>
    <name evidence="2" type="ORF">JI435_406800</name>
</gene>
<dbReference type="EMBL" id="CP069027">
    <property type="protein sequence ID" value="QRC95041.1"/>
    <property type="molecule type" value="Genomic_DNA"/>
</dbReference>
<feature type="region of interest" description="Disordered" evidence="1">
    <location>
        <begin position="64"/>
        <end position="91"/>
    </location>
</feature>
<dbReference type="AlphaFoldDB" id="A0A7U2I071"/>
<keyword evidence="3" id="KW-1185">Reference proteome</keyword>
<protein>
    <submittedName>
        <fullName evidence="2">Uncharacterized protein</fullName>
    </submittedName>
</protein>
<evidence type="ECO:0000313" key="3">
    <source>
        <dbReference type="Proteomes" id="UP000663193"/>
    </source>
</evidence>
<dbReference type="VEuPathDB" id="FungiDB:JI435_406800"/>
<proteinExistence type="predicted"/>
<sequence length="91" mass="10081">MASHHQPRRLKSTSSLLQLLVNTSRSWELRLLAASAFSSPAKKSCKHRVSCLCQQIMADRFIAPPTEPSPVSRLDSAARDKLPTRETEGPP</sequence>
<accession>A0A7U2I071</accession>
<feature type="compositionally biased region" description="Basic and acidic residues" evidence="1">
    <location>
        <begin position="76"/>
        <end position="91"/>
    </location>
</feature>
<name>A0A7U2I071_PHANO</name>
<organism evidence="2 3">
    <name type="scientific">Phaeosphaeria nodorum (strain SN15 / ATCC MYA-4574 / FGSC 10173)</name>
    <name type="common">Glume blotch fungus</name>
    <name type="synonym">Parastagonospora nodorum</name>
    <dbReference type="NCBI Taxonomy" id="321614"/>
    <lineage>
        <taxon>Eukaryota</taxon>
        <taxon>Fungi</taxon>
        <taxon>Dikarya</taxon>
        <taxon>Ascomycota</taxon>
        <taxon>Pezizomycotina</taxon>
        <taxon>Dothideomycetes</taxon>
        <taxon>Pleosporomycetidae</taxon>
        <taxon>Pleosporales</taxon>
        <taxon>Pleosporineae</taxon>
        <taxon>Phaeosphaeriaceae</taxon>
        <taxon>Parastagonospora</taxon>
    </lineage>
</organism>
<dbReference type="Proteomes" id="UP000663193">
    <property type="component" value="Chromosome 5"/>
</dbReference>
<evidence type="ECO:0000256" key="1">
    <source>
        <dbReference type="SAM" id="MobiDB-lite"/>
    </source>
</evidence>
<reference evidence="3" key="1">
    <citation type="journal article" date="2021" name="BMC Genomics">
        <title>Chromosome-level genome assembly and manually-curated proteome of model necrotroph Parastagonospora nodorum Sn15 reveals a genome-wide trove of candidate effector homologs, and redundancy of virulence-related functions within an accessory chromosome.</title>
        <authorList>
            <person name="Bertazzoni S."/>
            <person name="Jones D.A.B."/>
            <person name="Phan H.T."/>
            <person name="Tan K.-C."/>
            <person name="Hane J.K."/>
        </authorList>
    </citation>
    <scope>NUCLEOTIDE SEQUENCE [LARGE SCALE GENOMIC DNA]</scope>
    <source>
        <strain evidence="3">SN15 / ATCC MYA-4574 / FGSC 10173)</strain>
    </source>
</reference>
<evidence type="ECO:0000313" key="2">
    <source>
        <dbReference type="EMBL" id="QRC95041.1"/>
    </source>
</evidence>